<accession>A0A1R3G272</accession>
<dbReference type="OrthoDB" id="605328at2759"/>
<dbReference type="InterPro" id="IPR055290">
    <property type="entry name" value="At3g26010-like"/>
</dbReference>
<dbReference type="Proteomes" id="UP000187203">
    <property type="component" value="Unassembled WGS sequence"/>
</dbReference>
<dbReference type="InterPro" id="IPR017451">
    <property type="entry name" value="F-box-assoc_interact_dom"/>
</dbReference>
<comment type="caution">
    <text evidence="2">The sequence shown here is derived from an EMBL/GenBank/DDBJ whole genome shotgun (WGS) entry which is preliminary data.</text>
</comment>
<sequence length="358" mass="41113">MVSKQWCSLISGPYFSRCLNEIENSSALFLRAVTCSPSSPPKYHFLPLDGKPVRDDSLRSLTFVDDPAGIKILQSCNGLFLCCSNNCTVAERNYYIYNPATNEYTKLPKPGFRTPNTIFGVFLAFDPSKSSSSHYKVVFVRSSESSPRDLYQLEIFSSETQLWTFSREIPSANYSQGVYCCGAIYWRTNSGAFQCFIVDQERFEEIPMPEIPYTWGQQAKCRYFGESGDHLHLILTDGRRKTRKFNVYQMEEDFSGWFVKYEVDLSQLISAYPEMTRSNSNQSNWDWDYHAFRVLAIFSKGIESFMVLHIPGKAICYSFRDKTCTLLHDFAPNCPDIDGVTIFEPNDAYPYLRTFACV</sequence>
<dbReference type="STRING" id="93759.A0A1R3G272"/>
<keyword evidence="3" id="KW-1185">Reference proteome</keyword>
<dbReference type="EMBL" id="AWUE01023885">
    <property type="protein sequence ID" value="OMO52192.1"/>
    <property type="molecule type" value="Genomic_DNA"/>
</dbReference>
<dbReference type="PANTHER" id="PTHR35546:SF115">
    <property type="entry name" value="F-BOX DOMAIN-CONTAINING PROTEIN"/>
    <property type="match status" value="1"/>
</dbReference>
<dbReference type="NCBIfam" id="TIGR01640">
    <property type="entry name" value="F_box_assoc_1"/>
    <property type="match status" value="1"/>
</dbReference>
<dbReference type="Pfam" id="PF07734">
    <property type="entry name" value="FBA_1"/>
    <property type="match status" value="1"/>
</dbReference>
<name>A0A1R3G272_9ROSI</name>
<evidence type="ECO:0000259" key="1">
    <source>
        <dbReference type="Pfam" id="PF07734"/>
    </source>
</evidence>
<protein>
    <recommendedName>
        <fullName evidence="1">F-box associated beta-propeller type 1 domain-containing protein</fullName>
    </recommendedName>
</protein>
<reference evidence="3" key="1">
    <citation type="submission" date="2013-09" db="EMBL/GenBank/DDBJ databases">
        <title>Corchorus olitorius genome sequencing.</title>
        <authorList>
            <person name="Alam M."/>
            <person name="Haque M.S."/>
            <person name="Islam M.S."/>
            <person name="Emdad E.M."/>
            <person name="Islam M.M."/>
            <person name="Ahmed B."/>
            <person name="Halim A."/>
            <person name="Hossen Q.M.M."/>
            <person name="Hossain M.Z."/>
            <person name="Ahmed R."/>
            <person name="Khan M.M."/>
            <person name="Islam R."/>
            <person name="Rashid M.M."/>
            <person name="Khan S.A."/>
            <person name="Rahman M.S."/>
            <person name="Alam M."/>
            <person name="Yahiya A.S."/>
            <person name="Khan M.S."/>
            <person name="Azam M.S."/>
            <person name="Haque T."/>
            <person name="Lashkar M.Z.H."/>
            <person name="Akhand A.I."/>
            <person name="Morshed G."/>
            <person name="Roy S."/>
            <person name="Uddin K.S."/>
            <person name="Rabeya T."/>
            <person name="Hossain A.S."/>
            <person name="Chowdhury A."/>
            <person name="Snigdha A.R."/>
            <person name="Mortoza M.S."/>
            <person name="Matin S.A."/>
            <person name="Hoque S.M.E."/>
            <person name="Islam M.K."/>
            <person name="Roy D.K."/>
            <person name="Haider R."/>
            <person name="Moosa M.M."/>
            <person name="Elias S.M."/>
            <person name="Hasan A.M."/>
            <person name="Jahan S."/>
            <person name="Shafiuddin M."/>
            <person name="Mahmood N."/>
            <person name="Shommy N.S."/>
        </authorList>
    </citation>
    <scope>NUCLEOTIDE SEQUENCE [LARGE SCALE GENOMIC DNA]</scope>
    <source>
        <strain evidence="3">cv. O-4</strain>
    </source>
</reference>
<gene>
    <name evidence="2" type="ORF">COLO4_37368</name>
</gene>
<proteinExistence type="predicted"/>
<feature type="domain" description="F-box associated beta-propeller type 1" evidence="1">
    <location>
        <begin position="68"/>
        <end position="210"/>
    </location>
</feature>
<dbReference type="InterPro" id="IPR006527">
    <property type="entry name" value="F-box-assoc_dom_typ1"/>
</dbReference>
<evidence type="ECO:0000313" key="3">
    <source>
        <dbReference type="Proteomes" id="UP000187203"/>
    </source>
</evidence>
<dbReference type="AlphaFoldDB" id="A0A1R3G272"/>
<evidence type="ECO:0000313" key="2">
    <source>
        <dbReference type="EMBL" id="OMO52192.1"/>
    </source>
</evidence>
<organism evidence="2 3">
    <name type="scientific">Corchorus olitorius</name>
    <dbReference type="NCBI Taxonomy" id="93759"/>
    <lineage>
        <taxon>Eukaryota</taxon>
        <taxon>Viridiplantae</taxon>
        <taxon>Streptophyta</taxon>
        <taxon>Embryophyta</taxon>
        <taxon>Tracheophyta</taxon>
        <taxon>Spermatophyta</taxon>
        <taxon>Magnoliopsida</taxon>
        <taxon>eudicotyledons</taxon>
        <taxon>Gunneridae</taxon>
        <taxon>Pentapetalae</taxon>
        <taxon>rosids</taxon>
        <taxon>malvids</taxon>
        <taxon>Malvales</taxon>
        <taxon>Malvaceae</taxon>
        <taxon>Grewioideae</taxon>
        <taxon>Apeibeae</taxon>
        <taxon>Corchorus</taxon>
    </lineage>
</organism>
<dbReference type="PANTHER" id="PTHR35546">
    <property type="entry name" value="F-BOX PROTEIN INTERACTION DOMAIN PROTEIN-RELATED"/>
    <property type="match status" value="1"/>
</dbReference>